<dbReference type="KEGG" id="tmai:FVE67_06835"/>
<dbReference type="Gene3D" id="1.10.10.1100">
    <property type="entry name" value="BFD-like [2Fe-2S]-binding domain"/>
    <property type="match status" value="1"/>
</dbReference>
<protein>
    <submittedName>
        <fullName evidence="1">BFD-like (2Fe-2S) protein</fullName>
    </submittedName>
</protein>
<reference evidence="1 2" key="1">
    <citation type="submission" date="2019-08" db="EMBL/GenBank/DDBJ databases">
        <title>Complete genome sequence of Thermosulfurimonas marina SU872T, an anaerobic thermophilic chemolithoautotrophic bacterium isolated from a shallow marine hydrothermal vent.</title>
        <authorList>
            <person name="Allioux M."/>
            <person name="Jebbar M."/>
            <person name="Slobodkina G."/>
            <person name="Slobodkin A."/>
            <person name="Moalic Y."/>
            <person name="Frolova A."/>
            <person name="Shao Z."/>
            <person name="Alain K."/>
        </authorList>
    </citation>
    <scope>NUCLEOTIDE SEQUENCE [LARGE SCALE GENOMIC DNA]</scope>
    <source>
        <strain evidence="1 2">SU872</strain>
    </source>
</reference>
<dbReference type="Proteomes" id="UP000501253">
    <property type="component" value="Chromosome"/>
</dbReference>
<dbReference type="InterPro" id="IPR041854">
    <property type="entry name" value="BFD-like_2Fe2S-bd_dom_sf"/>
</dbReference>
<name>A0A6H1WTT3_9BACT</name>
<dbReference type="RefSeq" id="WP_168719877.1">
    <property type="nucleotide sequence ID" value="NZ_CP042909.1"/>
</dbReference>
<sequence>MGELICYCFGYTYEDLKEDFRRHGRSTILEKILAAKKAGACECAHKNPKGR</sequence>
<dbReference type="AlphaFoldDB" id="A0A6H1WTT3"/>
<proteinExistence type="predicted"/>
<dbReference type="EMBL" id="CP042909">
    <property type="protein sequence ID" value="QJA06526.1"/>
    <property type="molecule type" value="Genomic_DNA"/>
</dbReference>
<evidence type="ECO:0000313" key="2">
    <source>
        <dbReference type="Proteomes" id="UP000501253"/>
    </source>
</evidence>
<organism evidence="1 2">
    <name type="scientific">Thermosulfurimonas marina</name>
    <dbReference type="NCBI Taxonomy" id="2047767"/>
    <lineage>
        <taxon>Bacteria</taxon>
        <taxon>Pseudomonadati</taxon>
        <taxon>Thermodesulfobacteriota</taxon>
        <taxon>Thermodesulfobacteria</taxon>
        <taxon>Thermodesulfobacteriales</taxon>
        <taxon>Thermodesulfobacteriaceae</taxon>
        <taxon>Thermosulfurimonas</taxon>
    </lineage>
</organism>
<gene>
    <name evidence="1" type="ORF">FVE67_06835</name>
</gene>
<evidence type="ECO:0000313" key="1">
    <source>
        <dbReference type="EMBL" id="QJA06526.1"/>
    </source>
</evidence>
<keyword evidence="2" id="KW-1185">Reference proteome</keyword>
<accession>A0A6H1WTT3</accession>